<proteinExistence type="predicted"/>
<dbReference type="InterPro" id="IPR036388">
    <property type="entry name" value="WH-like_DNA-bd_sf"/>
</dbReference>
<dbReference type="GO" id="GO:0003700">
    <property type="term" value="F:DNA-binding transcription factor activity"/>
    <property type="evidence" value="ECO:0007669"/>
    <property type="project" value="InterPro"/>
</dbReference>
<dbReference type="InterPro" id="IPR039422">
    <property type="entry name" value="MarR/SlyA-like"/>
</dbReference>
<evidence type="ECO:0000259" key="4">
    <source>
        <dbReference type="PROSITE" id="PS50995"/>
    </source>
</evidence>
<accession>A0A5C8PN08</accession>
<keyword evidence="1" id="KW-0805">Transcription regulation</keyword>
<protein>
    <submittedName>
        <fullName evidence="5">MarR family transcriptional regulator</fullName>
    </submittedName>
</protein>
<dbReference type="GO" id="GO:0006950">
    <property type="term" value="P:response to stress"/>
    <property type="evidence" value="ECO:0007669"/>
    <property type="project" value="TreeGrafter"/>
</dbReference>
<evidence type="ECO:0000313" key="6">
    <source>
        <dbReference type="Proteomes" id="UP000321638"/>
    </source>
</evidence>
<dbReference type="SUPFAM" id="SSF46785">
    <property type="entry name" value="Winged helix' DNA-binding domain"/>
    <property type="match status" value="1"/>
</dbReference>
<organism evidence="5 6">
    <name type="scientific">Vineibacter terrae</name>
    <dbReference type="NCBI Taxonomy" id="2586908"/>
    <lineage>
        <taxon>Bacteria</taxon>
        <taxon>Pseudomonadati</taxon>
        <taxon>Pseudomonadota</taxon>
        <taxon>Alphaproteobacteria</taxon>
        <taxon>Hyphomicrobiales</taxon>
        <taxon>Vineibacter</taxon>
    </lineage>
</organism>
<dbReference type="Gene3D" id="1.10.10.10">
    <property type="entry name" value="Winged helix-like DNA-binding domain superfamily/Winged helix DNA-binding domain"/>
    <property type="match status" value="1"/>
</dbReference>
<dbReference type="Pfam" id="PF12802">
    <property type="entry name" value="MarR_2"/>
    <property type="match status" value="1"/>
</dbReference>
<dbReference type="EMBL" id="VDUZ01000015">
    <property type="protein sequence ID" value="TXL75166.1"/>
    <property type="molecule type" value="Genomic_DNA"/>
</dbReference>
<feature type="domain" description="HTH marR-type" evidence="4">
    <location>
        <begin position="18"/>
        <end position="152"/>
    </location>
</feature>
<keyword evidence="3" id="KW-0804">Transcription</keyword>
<evidence type="ECO:0000313" key="5">
    <source>
        <dbReference type="EMBL" id="TXL75166.1"/>
    </source>
</evidence>
<evidence type="ECO:0000256" key="3">
    <source>
        <dbReference type="ARBA" id="ARBA00023163"/>
    </source>
</evidence>
<gene>
    <name evidence="5" type="ORF">FHP25_14900</name>
</gene>
<dbReference type="RefSeq" id="WP_147847737.1">
    <property type="nucleotide sequence ID" value="NZ_VDUZ01000015.1"/>
</dbReference>
<dbReference type="GO" id="GO:0003677">
    <property type="term" value="F:DNA binding"/>
    <property type="evidence" value="ECO:0007669"/>
    <property type="project" value="UniProtKB-KW"/>
</dbReference>
<sequence>MVSTPQAAPELSSDSKDRLRLWIRLLRANRLIEAELRERLRTTFDTTLPRFDVLAALYRAPDGMLMSDLSRFLLVSNGNVTGIIDRLAAEGLVLRAQRDGDRRTSIVRLTRAGEEQFRTMAAAHEGWIDALLGGVSGNDARRLATMLKTFRSNWEKQE</sequence>
<evidence type="ECO:0000256" key="2">
    <source>
        <dbReference type="ARBA" id="ARBA00023125"/>
    </source>
</evidence>
<dbReference type="PANTHER" id="PTHR33164:SF43">
    <property type="entry name" value="HTH-TYPE TRANSCRIPTIONAL REPRESSOR YETL"/>
    <property type="match status" value="1"/>
</dbReference>
<dbReference type="SMART" id="SM00347">
    <property type="entry name" value="HTH_MARR"/>
    <property type="match status" value="1"/>
</dbReference>
<evidence type="ECO:0000256" key="1">
    <source>
        <dbReference type="ARBA" id="ARBA00023015"/>
    </source>
</evidence>
<keyword evidence="2" id="KW-0238">DNA-binding</keyword>
<dbReference type="Proteomes" id="UP000321638">
    <property type="component" value="Unassembled WGS sequence"/>
</dbReference>
<dbReference type="PROSITE" id="PS01117">
    <property type="entry name" value="HTH_MARR_1"/>
    <property type="match status" value="1"/>
</dbReference>
<dbReference type="PROSITE" id="PS50995">
    <property type="entry name" value="HTH_MARR_2"/>
    <property type="match status" value="1"/>
</dbReference>
<dbReference type="AlphaFoldDB" id="A0A5C8PN08"/>
<keyword evidence="6" id="KW-1185">Reference proteome</keyword>
<dbReference type="PANTHER" id="PTHR33164">
    <property type="entry name" value="TRANSCRIPTIONAL REGULATOR, MARR FAMILY"/>
    <property type="match status" value="1"/>
</dbReference>
<comment type="caution">
    <text evidence="5">The sequence shown here is derived from an EMBL/GenBank/DDBJ whole genome shotgun (WGS) entry which is preliminary data.</text>
</comment>
<name>A0A5C8PN08_9HYPH</name>
<dbReference type="InterPro" id="IPR036390">
    <property type="entry name" value="WH_DNA-bd_sf"/>
</dbReference>
<dbReference type="OrthoDB" id="7063965at2"/>
<dbReference type="PRINTS" id="PR00598">
    <property type="entry name" value="HTHMARR"/>
</dbReference>
<dbReference type="InterPro" id="IPR023187">
    <property type="entry name" value="Tscrpt_reg_MarR-type_CS"/>
</dbReference>
<reference evidence="5 6" key="1">
    <citation type="submission" date="2019-06" db="EMBL/GenBank/DDBJ databases">
        <title>New taxonomy in bacterial strain CC-CFT640, isolated from vineyard.</title>
        <authorList>
            <person name="Lin S.-Y."/>
            <person name="Tsai C.-F."/>
            <person name="Young C.-C."/>
        </authorList>
    </citation>
    <scope>NUCLEOTIDE SEQUENCE [LARGE SCALE GENOMIC DNA]</scope>
    <source>
        <strain evidence="5 6">CC-CFT640</strain>
    </source>
</reference>
<dbReference type="InterPro" id="IPR000835">
    <property type="entry name" value="HTH_MarR-typ"/>
</dbReference>